<keyword evidence="3" id="KW-1185">Reference proteome</keyword>
<feature type="domain" description="N-acetyltransferase" evidence="1">
    <location>
        <begin position="7"/>
        <end position="164"/>
    </location>
</feature>
<dbReference type="EMBL" id="JBDPZD010000001">
    <property type="protein sequence ID" value="MEO3690107.1"/>
    <property type="molecule type" value="Genomic_DNA"/>
</dbReference>
<accession>A0ABV0FYI9</accession>
<dbReference type="InterPro" id="IPR016181">
    <property type="entry name" value="Acyl_CoA_acyltransferase"/>
</dbReference>
<name>A0ABV0FYI9_9BURK</name>
<dbReference type="RefSeq" id="WP_347702940.1">
    <property type="nucleotide sequence ID" value="NZ_JBDPZD010000001.1"/>
</dbReference>
<proteinExistence type="predicted"/>
<organism evidence="2 3">
    <name type="scientific">Roseateles paludis</name>
    <dbReference type="NCBI Taxonomy" id="3145238"/>
    <lineage>
        <taxon>Bacteria</taxon>
        <taxon>Pseudomonadati</taxon>
        <taxon>Pseudomonadota</taxon>
        <taxon>Betaproteobacteria</taxon>
        <taxon>Burkholderiales</taxon>
        <taxon>Sphaerotilaceae</taxon>
        <taxon>Roseateles</taxon>
    </lineage>
</organism>
<dbReference type="InterPro" id="IPR000182">
    <property type="entry name" value="GNAT_dom"/>
</dbReference>
<gene>
    <name evidence="2" type="ORF">ABDJ85_01415</name>
</gene>
<dbReference type="InterPro" id="IPR052777">
    <property type="entry name" value="Acetyltransferase_Enz"/>
</dbReference>
<reference evidence="2 3" key="1">
    <citation type="submission" date="2024-05" db="EMBL/GenBank/DDBJ databases">
        <title>Roseateles sp. DJS-2-20 16S ribosomal RNA gene Genome sequencing and assembly.</title>
        <authorList>
            <person name="Woo H."/>
        </authorList>
    </citation>
    <scope>NUCLEOTIDE SEQUENCE [LARGE SCALE GENOMIC DNA]</scope>
    <source>
        <strain evidence="2 3">DJS-2-20</strain>
    </source>
</reference>
<sequence length="173" mass="19063">MSGPAVELIQPANPEDWEAAREILREYAGTLNVDLCFQQFDRELAELPQEYAAPGGLMLLALVDGAVAGSGAFRPLPDSDYPDACEMKRLYVRPAFRRFGLGRLIAEALLDRATEAGYSTMLLDTLDDMEAARGLYEALGFVEIPPYYFNPIPGAHYLKAELGPESLSRFVSL</sequence>
<dbReference type="Gene3D" id="3.40.630.30">
    <property type="match status" value="1"/>
</dbReference>
<evidence type="ECO:0000259" key="1">
    <source>
        <dbReference type="PROSITE" id="PS51186"/>
    </source>
</evidence>
<dbReference type="PROSITE" id="PS51186">
    <property type="entry name" value="GNAT"/>
    <property type="match status" value="1"/>
</dbReference>
<dbReference type="CDD" id="cd04301">
    <property type="entry name" value="NAT_SF"/>
    <property type="match status" value="1"/>
</dbReference>
<dbReference type="PANTHER" id="PTHR43305:SF1">
    <property type="entry name" value="FAMILY N-ACETYLTRANSFERASE, PUTATIVE (AFU_ORTHOLOGUE AFUA_2G01380)-RELATED"/>
    <property type="match status" value="1"/>
</dbReference>
<dbReference type="PANTHER" id="PTHR43305">
    <property type="entry name" value="FAMILY N-ACETYLTRANSFERASE, PUTATIVE (AFU_ORTHOLOGUE AFUA_2G01380)-RELATED"/>
    <property type="match status" value="1"/>
</dbReference>
<dbReference type="SUPFAM" id="SSF55729">
    <property type="entry name" value="Acyl-CoA N-acyltransferases (Nat)"/>
    <property type="match status" value="1"/>
</dbReference>
<evidence type="ECO:0000313" key="3">
    <source>
        <dbReference type="Proteomes" id="UP001495147"/>
    </source>
</evidence>
<dbReference type="Proteomes" id="UP001495147">
    <property type="component" value="Unassembled WGS sequence"/>
</dbReference>
<evidence type="ECO:0000313" key="2">
    <source>
        <dbReference type="EMBL" id="MEO3690107.1"/>
    </source>
</evidence>
<protein>
    <submittedName>
        <fullName evidence="2">GNAT family N-acetyltransferase</fullName>
    </submittedName>
</protein>
<dbReference type="Pfam" id="PF00583">
    <property type="entry name" value="Acetyltransf_1"/>
    <property type="match status" value="1"/>
</dbReference>
<comment type="caution">
    <text evidence="2">The sequence shown here is derived from an EMBL/GenBank/DDBJ whole genome shotgun (WGS) entry which is preliminary data.</text>
</comment>